<protein>
    <submittedName>
        <fullName evidence="2">Uncharacterized protein</fullName>
    </submittedName>
</protein>
<dbReference type="AlphaFoldDB" id="A0A8H3TYZ5"/>
<comment type="caution">
    <text evidence="2">The sequence shown here is derived from an EMBL/GenBank/DDBJ whole genome shotgun (WGS) entry which is preliminary data.</text>
</comment>
<evidence type="ECO:0000313" key="2">
    <source>
        <dbReference type="EMBL" id="GHJ89707.1"/>
    </source>
</evidence>
<accession>A0A8H3TYZ5</accession>
<evidence type="ECO:0000313" key="3">
    <source>
        <dbReference type="Proteomes" id="UP000620104"/>
    </source>
</evidence>
<feature type="region of interest" description="Disordered" evidence="1">
    <location>
        <begin position="501"/>
        <end position="575"/>
    </location>
</feature>
<keyword evidence="3" id="KW-1185">Reference proteome</keyword>
<organism evidence="2 3">
    <name type="scientific">Naganishia liquefaciens</name>
    <dbReference type="NCBI Taxonomy" id="104408"/>
    <lineage>
        <taxon>Eukaryota</taxon>
        <taxon>Fungi</taxon>
        <taxon>Dikarya</taxon>
        <taxon>Basidiomycota</taxon>
        <taxon>Agaricomycotina</taxon>
        <taxon>Tremellomycetes</taxon>
        <taxon>Filobasidiales</taxon>
        <taxon>Filobasidiaceae</taxon>
        <taxon>Naganishia</taxon>
    </lineage>
</organism>
<sequence>MKAIPTQLKYAQSFASPIDVPKGSHATTPLPIPTLPNAAENGCQYQGLALENPSSGAESIQTSSANARDSTIAGVHLRETPSMHRDSSYTPPFIEGYLSSMPLMPDAIRLPYVRVTHERPHLKTSLSASFSKPSVPVASTLLGHSSHGVSPGASMRAVLQGGQEQTARVSHWSENHNLSAWENLSPFAQDPILSDSAAYCPEREIEGTAKEGDILNPHSRGTQPPILSSGRGFTNTQPSLCGIQTSSIRDMPNEAWQNRLTVSTARIADSLIHQSLDHIQTTGWAQSHKCRTELKPVDAVTFNPSEAPANLACFSPSSTIGPLVYDSSPVETFGHRKLSYSDEDSRERPMWATALAESSQMLPHATIWKGQALCGEEGMPTTSTSGSEWYQSISRGGARQTPASCYLSSDIEMASSDGSFGDNEESFPAATEQDVTITLGGSLSELHCPSRLPADGQQNAPSKEVATSIPAFATSTWQSNALYPGLCPTGPTCRGDVLETEETLSSAGATPCSSPSAATSGDAGSDYKPTLGFKRPRPKQNQMKTMKKKKAPTSSEKTSAEAMISSNTNRRRRSVQKQVALDEILGRAFQCEDCPMSFHRRYDLKVSEAI</sequence>
<gene>
    <name evidence="2" type="ORF">NliqN6_6109</name>
</gene>
<evidence type="ECO:0000256" key="1">
    <source>
        <dbReference type="SAM" id="MobiDB-lite"/>
    </source>
</evidence>
<feature type="region of interest" description="Disordered" evidence="1">
    <location>
        <begin position="208"/>
        <end position="237"/>
    </location>
</feature>
<dbReference type="Proteomes" id="UP000620104">
    <property type="component" value="Unassembled WGS sequence"/>
</dbReference>
<feature type="compositionally biased region" description="Polar residues" evidence="1">
    <location>
        <begin position="219"/>
        <end position="237"/>
    </location>
</feature>
<reference evidence="2" key="1">
    <citation type="submission" date="2020-07" db="EMBL/GenBank/DDBJ databases">
        <title>Draft Genome Sequence of a Deep-Sea Yeast, Naganishia (Cryptococcus) liquefaciens strain N6.</title>
        <authorList>
            <person name="Han Y.W."/>
            <person name="Kajitani R."/>
            <person name="Morimoto H."/>
            <person name="Parhat M."/>
            <person name="Tsubouchi H."/>
            <person name="Bakenova O."/>
            <person name="Ogata M."/>
            <person name="Argunhan B."/>
            <person name="Aoki R."/>
            <person name="Kajiwara S."/>
            <person name="Itoh T."/>
            <person name="Iwasaki H."/>
        </authorList>
    </citation>
    <scope>NUCLEOTIDE SEQUENCE</scope>
    <source>
        <strain evidence="2">N6</strain>
    </source>
</reference>
<feature type="compositionally biased region" description="Low complexity" evidence="1">
    <location>
        <begin position="505"/>
        <end position="521"/>
    </location>
</feature>
<proteinExistence type="predicted"/>
<name>A0A8H3TYZ5_9TREE</name>
<dbReference type="EMBL" id="BLZA01000049">
    <property type="protein sequence ID" value="GHJ89707.1"/>
    <property type="molecule type" value="Genomic_DNA"/>
</dbReference>